<dbReference type="RefSeq" id="WP_211802864.1">
    <property type="nucleotide sequence ID" value="NZ_JAGSCS010000042.1"/>
</dbReference>
<protein>
    <submittedName>
        <fullName evidence="3">RHS repeat-associated core domain-containing protein</fullName>
    </submittedName>
</protein>
<accession>A0A941CUG0</accession>
<proteinExistence type="predicted"/>
<dbReference type="InterPro" id="IPR022385">
    <property type="entry name" value="Rhs_assc_core"/>
</dbReference>
<evidence type="ECO:0000256" key="1">
    <source>
        <dbReference type="ARBA" id="ARBA00022737"/>
    </source>
</evidence>
<dbReference type="Gene3D" id="2.180.10.10">
    <property type="entry name" value="RHS repeat-associated core"/>
    <property type="match status" value="1"/>
</dbReference>
<keyword evidence="4" id="KW-1185">Reference proteome</keyword>
<dbReference type="AlphaFoldDB" id="A0A941CUG0"/>
<dbReference type="InterPro" id="IPR050708">
    <property type="entry name" value="T6SS_VgrG/RHS"/>
</dbReference>
<dbReference type="Pfam" id="PF25023">
    <property type="entry name" value="TEN_YD-shell"/>
    <property type="match status" value="1"/>
</dbReference>
<organism evidence="3 4">
    <name type="scientific">Proteiniclasticum sediminis</name>
    <dbReference type="NCBI Taxonomy" id="2804028"/>
    <lineage>
        <taxon>Bacteria</taxon>
        <taxon>Bacillati</taxon>
        <taxon>Bacillota</taxon>
        <taxon>Clostridia</taxon>
        <taxon>Eubacteriales</taxon>
        <taxon>Clostridiaceae</taxon>
        <taxon>Proteiniclasticum</taxon>
    </lineage>
</organism>
<dbReference type="EMBL" id="JAGSCS010000042">
    <property type="protein sequence ID" value="MBR0577473.1"/>
    <property type="molecule type" value="Genomic_DNA"/>
</dbReference>
<dbReference type="PANTHER" id="PTHR32305:SF17">
    <property type="entry name" value="TRNA NUCLEASE WAPA"/>
    <property type="match status" value="1"/>
</dbReference>
<evidence type="ECO:0000313" key="4">
    <source>
        <dbReference type="Proteomes" id="UP000675379"/>
    </source>
</evidence>
<name>A0A941CUG0_9CLOT</name>
<keyword evidence="1" id="KW-0677">Repeat</keyword>
<comment type="caution">
    <text evidence="3">The sequence shown here is derived from an EMBL/GenBank/DDBJ whole genome shotgun (WGS) entry which is preliminary data.</text>
</comment>
<evidence type="ECO:0000313" key="3">
    <source>
        <dbReference type="EMBL" id="MBR0577473.1"/>
    </source>
</evidence>
<feature type="domain" description="Teneurin-like YD-shell" evidence="2">
    <location>
        <begin position="21"/>
        <end position="156"/>
    </location>
</feature>
<dbReference type="Proteomes" id="UP000675379">
    <property type="component" value="Unassembled WGS sequence"/>
</dbReference>
<gene>
    <name evidence="3" type="ORF">KCG48_14280</name>
</gene>
<dbReference type="InterPro" id="IPR056823">
    <property type="entry name" value="TEN-like_YD-shell"/>
</dbReference>
<dbReference type="NCBIfam" id="TIGR03696">
    <property type="entry name" value="Rhs_assc_core"/>
    <property type="match status" value="1"/>
</dbReference>
<evidence type="ECO:0000259" key="2">
    <source>
        <dbReference type="Pfam" id="PF25023"/>
    </source>
</evidence>
<dbReference type="PANTHER" id="PTHR32305">
    <property type="match status" value="1"/>
</dbReference>
<sequence length="336" mass="35672">IEKTVNGVTTRYILSGTQVAYEMQGNDTLHYSRDGQGGLFALTWNEETYFYVHNLQGDVIGLLDRTGALVVRYTYDTWGKPLTVEGSLAETLGQKNPYRYRGYAYDAETGLYYLGSRYYNPEIGRFLNSDDSSTLFVSPNELTDKNLFAYCDNNPIMRTDEEGDCWIAIGAIVGGVIGATVSAVSQYATTGKVDLKVIGVNFVSGAISGAVASTGIGLGASVGINAALGGGTYAAEQAVKGEKVTVGGVVASTIAGGLGGRIGGKGANAKGLTAAWKSASRGISREMRRANVKYATKQIAKFTAEKVAAITSTKVAISRLTFGTIVNTFARWKLGY</sequence>
<feature type="non-terminal residue" evidence="3">
    <location>
        <position position="1"/>
    </location>
</feature>
<reference evidence="3" key="1">
    <citation type="submission" date="2021-04" db="EMBL/GenBank/DDBJ databases">
        <title>Proteiniclasticum sedimins sp. nov., an obligate anaerobic bacterium isolated from anaerobic sludge.</title>
        <authorList>
            <person name="Liu J."/>
        </authorList>
    </citation>
    <scope>NUCLEOTIDE SEQUENCE</scope>
    <source>
        <strain evidence="3">BAD-10</strain>
    </source>
</reference>